<feature type="transmembrane region" description="Helical" evidence="1">
    <location>
        <begin position="47"/>
        <end position="72"/>
    </location>
</feature>
<gene>
    <name evidence="2" type="ORF">DFQ14_11311</name>
</gene>
<keyword evidence="1" id="KW-1133">Transmembrane helix</keyword>
<accession>A0A368VFJ8</accession>
<proteinExistence type="predicted"/>
<feature type="transmembrane region" description="Helical" evidence="1">
    <location>
        <begin position="78"/>
        <end position="99"/>
    </location>
</feature>
<evidence type="ECO:0000313" key="3">
    <source>
        <dbReference type="Proteomes" id="UP000253495"/>
    </source>
</evidence>
<protein>
    <submittedName>
        <fullName evidence="2">Uncharacterized protein</fullName>
    </submittedName>
</protein>
<sequence length="113" mass="12801">MSAFRKITIGIRRQRARSAGTTMPGMDQRYASTGEHPWWFQPGSPRFLLRMALGASMLAPLNGLFVLLPLIGPWKASLWTWLSQLPLTIVFTAMAITYWGSYRRLRRGSEESG</sequence>
<comment type="caution">
    <text evidence="2">The sequence shown here is derived from an EMBL/GenBank/DDBJ whole genome shotgun (WGS) entry which is preliminary data.</text>
</comment>
<evidence type="ECO:0000313" key="2">
    <source>
        <dbReference type="EMBL" id="RCW39930.1"/>
    </source>
</evidence>
<organism evidence="2 3">
    <name type="scientific">Halopolyspora algeriensis</name>
    <dbReference type="NCBI Taxonomy" id="1500506"/>
    <lineage>
        <taxon>Bacteria</taxon>
        <taxon>Bacillati</taxon>
        <taxon>Actinomycetota</taxon>
        <taxon>Actinomycetes</taxon>
        <taxon>Actinomycetes incertae sedis</taxon>
        <taxon>Halopolyspora</taxon>
    </lineage>
</organism>
<reference evidence="2 3" key="1">
    <citation type="submission" date="2018-07" db="EMBL/GenBank/DDBJ databases">
        <title>Genomic Encyclopedia of Type Strains, Phase III (KMG-III): the genomes of soil and plant-associated and newly described type strains.</title>
        <authorList>
            <person name="Whitman W."/>
        </authorList>
    </citation>
    <scope>NUCLEOTIDE SEQUENCE [LARGE SCALE GENOMIC DNA]</scope>
    <source>
        <strain evidence="2 3">CECT 8575</strain>
    </source>
</reference>
<dbReference type="AlphaFoldDB" id="A0A368VFJ8"/>
<evidence type="ECO:0000256" key="1">
    <source>
        <dbReference type="SAM" id="Phobius"/>
    </source>
</evidence>
<keyword evidence="1" id="KW-0472">Membrane</keyword>
<keyword evidence="1" id="KW-0812">Transmembrane</keyword>
<name>A0A368VFJ8_9ACTN</name>
<keyword evidence="3" id="KW-1185">Reference proteome</keyword>
<dbReference type="Proteomes" id="UP000253495">
    <property type="component" value="Unassembled WGS sequence"/>
</dbReference>
<dbReference type="EMBL" id="QPJC01000013">
    <property type="protein sequence ID" value="RCW39930.1"/>
    <property type="molecule type" value="Genomic_DNA"/>
</dbReference>